<organism evidence="2">
    <name type="scientific">marine metagenome</name>
    <dbReference type="NCBI Taxonomy" id="408172"/>
    <lineage>
        <taxon>unclassified sequences</taxon>
        <taxon>metagenomes</taxon>
        <taxon>ecological metagenomes</taxon>
    </lineage>
</organism>
<proteinExistence type="predicted"/>
<feature type="transmembrane region" description="Helical" evidence="1">
    <location>
        <begin position="6"/>
        <end position="22"/>
    </location>
</feature>
<reference evidence="2" key="1">
    <citation type="submission" date="2018-05" db="EMBL/GenBank/DDBJ databases">
        <authorList>
            <person name="Lanie J.A."/>
            <person name="Ng W.-L."/>
            <person name="Kazmierczak K.M."/>
            <person name="Andrzejewski T.M."/>
            <person name="Davidsen T.M."/>
            <person name="Wayne K.J."/>
            <person name="Tettelin H."/>
            <person name="Glass J.I."/>
            <person name="Rusch D."/>
            <person name="Podicherti R."/>
            <person name="Tsui H.-C.T."/>
            <person name="Winkler M.E."/>
        </authorList>
    </citation>
    <scope>NUCLEOTIDE SEQUENCE</scope>
</reference>
<sequence length="23" mass="2606">IYHYAFAMVLGLTIIVSYFLLTG</sequence>
<dbReference type="AlphaFoldDB" id="A0A383CEH4"/>
<keyword evidence="1" id="KW-0812">Transmembrane</keyword>
<feature type="non-terminal residue" evidence="2">
    <location>
        <position position="1"/>
    </location>
</feature>
<protein>
    <submittedName>
        <fullName evidence="2">Uncharacterized protein</fullName>
    </submittedName>
</protein>
<evidence type="ECO:0000313" key="2">
    <source>
        <dbReference type="EMBL" id="SVE30612.1"/>
    </source>
</evidence>
<keyword evidence="1" id="KW-1133">Transmembrane helix</keyword>
<dbReference type="EMBL" id="UINC01208192">
    <property type="protein sequence ID" value="SVE30612.1"/>
    <property type="molecule type" value="Genomic_DNA"/>
</dbReference>
<gene>
    <name evidence="2" type="ORF">METZ01_LOCUS483466</name>
</gene>
<accession>A0A383CEH4</accession>
<keyword evidence="1" id="KW-0472">Membrane</keyword>
<evidence type="ECO:0000256" key="1">
    <source>
        <dbReference type="SAM" id="Phobius"/>
    </source>
</evidence>
<name>A0A383CEH4_9ZZZZ</name>